<dbReference type="Gramene" id="Potri.019G059000.2.v4.1">
    <property type="protein sequence ID" value="Potri.019G059000.2.v4.1"/>
    <property type="gene ID" value="Potri.019G059000.v4.1"/>
</dbReference>
<gene>
    <name evidence="2" type="ORF">POPTR_019G059000</name>
</gene>
<accession>A0A3N7G8L5</accession>
<name>A0A3N7G8L5_POPTR</name>
<dbReference type="EMBL" id="CM009308">
    <property type="protein sequence ID" value="RQP03488.1"/>
    <property type="molecule type" value="Genomic_DNA"/>
</dbReference>
<reference evidence="2 3" key="1">
    <citation type="journal article" date="2006" name="Science">
        <title>The genome of black cottonwood, Populus trichocarpa (Torr. &amp; Gray).</title>
        <authorList>
            <person name="Tuskan G.A."/>
            <person name="Difazio S."/>
            <person name="Jansson S."/>
            <person name="Bohlmann J."/>
            <person name="Grigoriev I."/>
            <person name="Hellsten U."/>
            <person name="Putnam N."/>
            <person name="Ralph S."/>
            <person name="Rombauts S."/>
            <person name="Salamov A."/>
            <person name="Schein J."/>
            <person name="Sterck L."/>
            <person name="Aerts A."/>
            <person name="Bhalerao R.R."/>
            <person name="Bhalerao R.P."/>
            <person name="Blaudez D."/>
            <person name="Boerjan W."/>
            <person name="Brun A."/>
            <person name="Brunner A."/>
            <person name="Busov V."/>
            <person name="Campbell M."/>
            <person name="Carlson J."/>
            <person name="Chalot M."/>
            <person name="Chapman J."/>
            <person name="Chen G.L."/>
            <person name="Cooper D."/>
            <person name="Coutinho P.M."/>
            <person name="Couturier J."/>
            <person name="Covert S."/>
            <person name="Cronk Q."/>
            <person name="Cunningham R."/>
            <person name="Davis J."/>
            <person name="Degroeve S."/>
            <person name="Dejardin A."/>
            <person name="Depamphilis C."/>
            <person name="Detter J."/>
            <person name="Dirks B."/>
            <person name="Dubchak I."/>
            <person name="Duplessis S."/>
            <person name="Ehlting J."/>
            <person name="Ellis B."/>
            <person name="Gendler K."/>
            <person name="Goodstein D."/>
            <person name="Gribskov M."/>
            <person name="Grimwood J."/>
            <person name="Groover A."/>
            <person name="Gunter L."/>
            <person name="Hamberger B."/>
            <person name="Heinze B."/>
            <person name="Helariutta Y."/>
            <person name="Henrissat B."/>
            <person name="Holligan D."/>
            <person name="Holt R."/>
            <person name="Huang W."/>
            <person name="Islam-Faridi N."/>
            <person name="Jones S."/>
            <person name="Jones-Rhoades M."/>
            <person name="Jorgensen R."/>
            <person name="Joshi C."/>
            <person name="Kangasjarvi J."/>
            <person name="Karlsson J."/>
            <person name="Kelleher C."/>
            <person name="Kirkpatrick R."/>
            <person name="Kirst M."/>
            <person name="Kohler A."/>
            <person name="Kalluri U."/>
            <person name="Larimer F."/>
            <person name="Leebens-Mack J."/>
            <person name="Leple J.C."/>
            <person name="Locascio P."/>
            <person name="Lou Y."/>
            <person name="Lucas S."/>
            <person name="Martin F."/>
            <person name="Montanini B."/>
            <person name="Napoli C."/>
            <person name="Nelson D.R."/>
            <person name="Nelson C."/>
            <person name="Nieminen K."/>
            <person name="Nilsson O."/>
            <person name="Pereda V."/>
            <person name="Peter G."/>
            <person name="Philippe R."/>
            <person name="Pilate G."/>
            <person name="Poliakov A."/>
            <person name="Razumovskaya J."/>
            <person name="Richardson P."/>
            <person name="Rinaldi C."/>
            <person name="Ritland K."/>
            <person name="Rouze P."/>
            <person name="Ryaboy D."/>
            <person name="Schmutz J."/>
            <person name="Schrader J."/>
            <person name="Segerman B."/>
            <person name="Shin H."/>
            <person name="Siddiqui A."/>
            <person name="Sterky F."/>
            <person name="Terry A."/>
            <person name="Tsai C.J."/>
            <person name="Uberbacher E."/>
            <person name="Unneberg P."/>
            <person name="Vahala J."/>
            <person name="Wall K."/>
            <person name="Wessler S."/>
            <person name="Yang G."/>
            <person name="Yin T."/>
            <person name="Douglas C."/>
            <person name="Marra M."/>
            <person name="Sandberg G."/>
            <person name="Van de Peer Y."/>
            <person name="Rokhsar D."/>
        </authorList>
    </citation>
    <scope>NUCLEOTIDE SEQUENCE [LARGE SCALE GENOMIC DNA]</scope>
    <source>
        <strain evidence="3">cv. Nisqually</strain>
    </source>
</reference>
<organism evidence="2 3">
    <name type="scientific">Populus trichocarpa</name>
    <name type="common">Western balsam poplar</name>
    <name type="synonym">Populus balsamifera subsp. trichocarpa</name>
    <dbReference type="NCBI Taxonomy" id="3694"/>
    <lineage>
        <taxon>Eukaryota</taxon>
        <taxon>Viridiplantae</taxon>
        <taxon>Streptophyta</taxon>
        <taxon>Embryophyta</taxon>
        <taxon>Tracheophyta</taxon>
        <taxon>Spermatophyta</taxon>
        <taxon>Magnoliopsida</taxon>
        <taxon>eudicotyledons</taxon>
        <taxon>Gunneridae</taxon>
        <taxon>Pentapetalae</taxon>
        <taxon>rosids</taxon>
        <taxon>fabids</taxon>
        <taxon>Malpighiales</taxon>
        <taxon>Salicaceae</taxon>
        <taxon>Saliceae</taxon>
        <taxon>Populus</taxon>
    </lineage>
</organism>
<evidence type="ECO:0000313" key="3">
    <source>
        <dbReference type="Proteomes" id="UP000006729"/>
    </source>
</evidence>
<keyword evidence="3" id="KW-1185">Reference proteome</keyword>
<feature type="region of interest" description="Disordered" evidence="1">
    <location>
        <begin position="1"/>
        <end position="35"/>
    </location>
</feature>
<dbReference type="Proteomes" id="UP000006729">
    <property type="component" value="Chromosome 19"/>
</dbReference>
<evidence type="ECO:0000256" key="1">
    <source>
        <dbReference type="SAM" id="MobiDB-lite"/>
    </source>
</evidence>
<dbReference type="AlphaFoldDB" id="A0A3N7G8L5"/>
<feature type="compositionally biased region" description="Basic and acidic residues" evidence="1">
    <location>
        <begin position="1"/>
        <end position="12"/>
    </location>
</feature>
<proteinExistence type="predicted"/>
<evidence type="ECO:0000313" key="2">
    <source>
        <dbReference type="EMBL" id="RQP03488.1"/>
    </source>
</evidence>
<dbReference type="InParanoid" id="A0A3N7G8L5"/>
<protein>
    <submittedName>
        <fullName evidence="2">Uncharacterized protein</fullName>
    </submittedName>
</protein>
<sequence length="85" mass="10016">MHDHQGDHDMKNKVKGGNIHGQQKKRRSYGKPKCMASRCCPCFAVSSIARRIGRCLFVSCYPIMQCFRLDDHRHQHDHHKHFHSF</sequence>